<feature type="active site" description="Charge relay system" evidence="8">
    <location>
        <position position="1059"/>
    </location>
</feature>
<dbReference type="InterPro" id="IPR012393">
    <property type="entry name" value="Tricorn_protease"/>
</dbReference>
<dbReference type="Pfam" id="PF14685">
    <property type="entry name" value="PDZ_Tricorn"/>
    <property type="match status" value="1"/>
</dbReference>
<evidence type="ECO:0000256" key="3">
    <source>
        <dbReference type="ARBA" id="ARBA00022490"/>
    </source>
</evidence>
<dbReference type="Pfam" id="PF07676">
    <property type="entry name" value="PD40"/>
    <property type="match status" value="2"/>
</dbReference>
<comment type="caution">
    <text evidence="11">The sequence shown here is derived from an EMBL/GenBank/DDBJ whole genome shotgun (WGS) entry which is preliminary data.</text>
</comment>
<evidence type="ECO:0000259" key="10">
    <source>
        <dbReference type="PROSITE" id="PS50106"/>
    </source>
</evidence>
<evidence type="ECO:0000256" key="7">
    <source>
        <dbReference type="PIRNR" id="PIRNR036421"/>
    </source>
</evidence>
<comment type="function">
    <text evidence="7">Degrades oligopeptides.</text>
</comment>
<dbReference type="Gene3D" id="3.30.750.44">
    <property type="match status" value="1"/>
</dbReference>
<dbReference type="GO" id="GO:0006508">
    <property type="term" value="P:proteolysis"/>
    <property type="evidence" value="ECO:0007669"/>
    <property type="project" value="UniProtKB-UniRule"/>
</dbReference>
<dbReference type="InterPro" id="IPR028204">
    <property type="entry name" value="Tricorn_C1"/>
</dbReference>
<dbReference type="Gene3D" id="2.120.10.30">
    <property type="entry name" value="TolB, C-terminal domain"/>
    <property type="match status" value="1"/>
</dbReference>
<evidence type="ECO:0000313" key="11">
    <source>
        <dbReference type="EMBL" id="EOZ99768.1"/>
    </source>
</evidence>
<comment type="subcellular location">
    <subcellularLocation>
        <location evidence="1 7">Cytoplasm</location>
    </subcellularLocation>
</comment>
<dbReference type="EMBL" id="ALWO02000011">
    <property type="protein sequence ID" value="EOZ99768.1"/>
    <property type="molecule type" value="Genomic_DNA"/>
</dbReference>
<comment type="similarity">
    <text evidence="2 7">Belongs to the peptidase S41B family.</text>
</comment>
<dbReference type="PANTHER" id="PTHR43253:SF1">
    <property type="entry name" value="TRICORN PROTEASE HOMOLOG 2-RELATED"/>
    <property type="match status" value="1"/>
</dbReference>
<evidence type="ECO:0000256" key="1">
    <source>
        <dbReference type="ARBA" id="ARBA00004496"/>
    </source>
</evidence>
<dbReference type="InterPro" id="IPR015943">
    <property type="entry name" value="WD40/YVTN_repeat-like_dom_sf"/>
</dbReference>
<evidence type="ECO:0000256" key="9">
    <source>
        <dbReference type="PIRSR" id="PIRSR036421-3"/>
    </source>
</evidence>
<dbReference type="InterPro" id="IPR011042">
    <property type="entry name" value="6-blade_b-propeller_TolB-like"/>
</dbReference>
<sequence>MLPFMSFFWDNGFDFFIFQIHPNIIMRVFSILIIVLSFQWAALAQTNPLWLRYPAISPDGKEIVFGYKGDLFKVNSKGGIATPLTLHEAHDAMPVWSPDGKHIAFATDRYGNFDVYIMPSSGGEAKRLTYHSGNDFPWDFTPDGEHVIFSSPRNDLHTSVRFPNKGLFGKLYSVSVEGGRSVLLSTAGMQNASFDSKGERIVFQDRKGYEDEWRKRHTSSVTRDVWVFNTKDQTYMQLSDFEGEDREPLFSQDGESVFYLSEKNGAQNIFKKNLSSSEEVQLTEFDEHPVRHLSRSNEDLLSFSWNGEIYTLKEGQKPQKLNIEIFGDFKGKEEKIVSVNSGATEMVLSPNGKEIAFIFRGEVFVTSVDNNQTKRITNTPAQERMLSWGMDGRSLFYSTERGESWDIYKASISRSEEPYFFAATLINEEPVIATDKDEFQPLVSPDGKEIAYLEERNILKVFNLSDKTSRTIIPAGENFSYADGDQDFTWSPDSKWIVAKNALGLYGASHMVLYDALGQKEGVNLTNSGFSDGRGRFALNGKALVWTNDRDGKKPLALQGARELDIYALFFDQSAFDRFKLSKAEYDLLKDQEKKENDDQKSDDKKDSETLELNLEGLEDRKLRLTTGSLNLSSFDMSPDGDKLYFMASFEDKYDVWVFDTRTKELKSLAKTNSGPGRVELDKEGKNLFVLANGRLSKIDTGSGKVSNIGISEEMVLDATAEREYIFHHAWRQVRKKFYDPDLHDIDWDMYRANYSRFLPHINNNYDFQELLSEILGELNGSHTGGRYSHRPDNGDQTASLGLFFDESSKESGLKVTEVINGGPLDKSGIKVKAGHVIEKIDGVTIDHSLDWNKTLNRKAGKNVLISLFDPKANSRWEETVKPISQGAENQLLYKRWVKTMRAMVDSLSDGRIGYVHVQGMNDNSFRTVYDEVLGKNADKEALIVDTRFNGGGWLHEDLSTFLDGKPYATFRPYGFVARGGEPRDKWSRPSVVVMSESNYSDAHAFPYAYRAKGIGKLIGMPVPGTSTAVWWETQIDPTIVFGIPMIAFYGIEEDRPLENLQLEPDIKVATPFEEVLFGKDAQIEAAVKELIGQIK</sequence>
<accession>S2EBL4</accession>
<dbReference type="eggNOG" id="COG0793">
    <property type="taxonomic scope" value="Bacteria"/>
</dbReference>
<dbReference type="PANTHER" id="PTHR43253">
    <property type="entry name" value="TRICORN PROTEASE HOMOLOG 2-RELATED"/>
    <property type="match status" value="1"/>
</dbReference>
<evidence type="ECO:0000256" key="4">
    <source>
        <dbReference type="ARBA" id="ARBA00022670"/>
    </source>
</evidence>
<dbReference type="GO" id="GO:0005737">
    <property type="term" value="C:cytoplasm"/>
    <property type="evidence" value="ECO:0007669"/>
    <property type="project" value="UniProtKB-SubCell"/>
</dbReference>
<feature type="site" description="Transition state stabilizer; via amide nitrogen" evidence="9">
    <location>
        <position position="1002"/>
    </location>
</feature>
<dbReference type="Gene3D" id="2.130.10.10">
    <property type="entry name" value="YVTN repeat-like/Quinoprotein amine dehydrogenase"/>
    <property type="match status" value="1"/>
</dbReference>
<dbReference type="SUPFAM" id="SSF50156">
    <property type="entry name" value="PDZ domain-like"/>
    <property type="match status" value="1"/>
</dbReference>
<dbReference type="Gene3D" id="3.90.226.10">
    <property type="entry name" value="2-enoyl-CoA Hydratase, Chain A, domain 1"/>
    <property type="match status" value="1"/>
</dbReference>
<keyword evidence="12" id="KW-1185">Reference proteome</keyword>
<dbReference type="GO" id="GO:0008236">
    <property type="term" value="F:serine-type peptidase activity"/>
    <property type="evidence" value="ECO:0007669"/>
    <property type="project" value="UniProtKB-UniRule"/>
</dbReference>
<dbReference type="InterPro" id="IPR005151">
    <property type="entry name" value="Tail-specific_protease"/>
</dbReference>
<evidence type="ECO:0000256" key="2">
    <source>
        <dbReference type="ARBA" id="ARBA00008524"/>
    </source>
</evidence>
<dbReference type="InterPro" id="IPR029414">
    <property type="entry name" value="Tricorn_PDZ"/>
</dbReference>
<dbReference type="SUPFAM" id="SSF69304">
    <property type="entry name" value="Tricorn protease N-terminal domain"/>
    <property type="match status" value="1"/>
</dbReference>
<dbReference type="Pfam" id="PF26549">
    <property type="entry name" value="Tricorn_N"/>
    <property type="match status" value="1"/>
</dbReference>
<dbReference type="AlphaFoldDB" id="S2EBL4"/>
<dbReference type="CDD" id="cd07562">
    <property type="entry name" value="Peptidase_S41_TRI"/>
    <property type="match status" value="1"/>
</dbReference>
<dbReference type="InterPro" id="IPR001478">
    <property type="entry name" value="PDZ"/>
</dbReference>
<dbReference type="Pfam" id="PF14684">
    <property type="entry name" value="Tricorn_C1"/>
    <property type="match status" value="1"/>
</dbReference>
<dbReference type="eggNOG" id="COG4946">
    <property type="taxonomic scope" value="Bacteria"/>
</dbReference>
<dbReference type="InterPro" id="IPR036034">
    <property type="entry name" value="PDZ_sf"/>
</dbReference>
<feature type="active site" description="Charge relay system" evidence="8">
    <location>
        <position position="783"/>
    </location>
</feature>
<gene>
    <name evidence="11" type="ORF">A33Q_0449</name>
</gene>
<evidence type="ECO:0000256" key="5">
    <source>
        <dbReference type="ARBA" id="ARBA00022801"/>
    </source>
</evidence>
<dbReference type="InterPro" id="IPR029045">
    <property type="entry name" value="ClpP/crotonase-like_dom_sf"/>
</dbReference>
<evidence type="ECO:0000313" key="12">
    <source>
        <dbReference type="Proteomes" id="UP000006073"/>
    </source>
</evidence>
<keyword evidence="3 7" id="KW-0963">Cytoplasm</keyword>
<feature type="domain" description="PDZ" evidence="10">
    <location>
        <begin position="791"/>
        <end position="872"/>
    </location>
</feature>
<dbReference type="InterPro" id="IPR011659">
    <property type="entry name" value="WD40"/>
</dbReference>
<evidence type="ECO:0000256" key="6">
    <source>
        <dbReference type="ARBA" id="ARBA00022825"/>
    </source>
</evidence>
<reference evidence="11 12" key="1">
    <citation type="journal article" date="2013" name="Genome Announc.">
        <title>Draft Genome Sequence of Indibacter alkaliphilus Strain LW1T, Isolated from Lonar Lake, a Haloalkaline Lake in the Buldana District of Maharashtra, India.</title>
        <authorList>
            <person name="Singh A."/>
            <person name="Kumar Jangir P."/>
            <person name="Sharma R."/>
            <person name="Singh A."/>
            <person name="Kumar Pinnaka A."/>
            <person name="Shivaji S."/>
        </authorList>
    </citation>
    <scope>NUCLEOTIDE SEQUENCE [LARGE SCALE GENOMIC DNA]</scope>
    <source>
        <strain evidence="12">CCUG 57479 / KCTC 22604 / LW1</strain>
    </source>
</reference>
<proteinExistence type="inferred from homology"/>
<dbReference type="Gene3D" id="2.30.42.10">
    <property type="match status" value="1"/>
</dbReference>
<dbReference type="SUPFAM" id="SSF82171">
    <property type="entry name" value="DPP6 N-terminal domain-like"/>
    <property type="match status" value="2"/>
</dbReference>
<feature type="active site" description="Nucleophile" evidence="8">
    <location>
        <position position="1001"/>
    </location>
</feature>
<dbReference type="Pfam" id="PF03572">
    <property type="entry name" value="Peptidase_S41"/>
    <property type="match status" value="1"/>
</dbReference>
<keyword evidence="6 7" id="KW-0720">Serine protease</keyword>
<dbReference type="SUPFAM" id="SSF52096">
    <property type="entry name" value="ClpP/crotonase"/>
    <property type="match status" value="1"/>
</dbReference>
<keyword evidence="4 7" id="KW-0645">Protease</keyword>
<organism evidence="11 12">
    <name type="scientific">Indibacter alkaliphilus (strain CCUG 57479 / KCTC 22604 / LW1)</name>
    <dbReference type="NCBI Taxonomy" id="1189612"/>
    <lineage>
        <taxon>Bacteria</taxon>
        <taxon>Pseudomonadati</taxon>
        <taxon>Bacteroidota</taxon>
        <taxon>Cytophagia</taxon>
        <taxon>Cytophagales</taxon>
        <taxon>Cyclobacteriaceae</taxon>
    </lineage>
</organism>
<protein>
    <recommendedName>
        <fullName evidence="7">Tricorn protease homolog</fullName>
        <ecNumber evidence="7">3.4.21.-</ecNumber>
    </recommendedName>
</protein>
<keyword evidence="5 7" id="KW-0378">Hydrolase</keyword>
<evidence type="ECO:0000256" key="8">
    <source>
        <dbReference type="PIRSR" id="PIRSR036421-1"/>
    </source>
</evidence>
<dbReference type="STRING" id="1189612.A33Q_0449"/>
<dbReference type="PIRSF" id="PIRSF036421">
    <property type="entry name" value="Tricorn_protease"/>
    <property type="match status" value="1"/>
</dbReference>
<dbReference type="Proteomes" id="UP000006073">
    <property type="component" value="Unassembled WGS sequence"/>
</dbReference>
<dbReference type="PROSITE" id="PS50106">
    <property type="entry name" value="PDZ"/>
    <property type="match status" value="1"/>
</dbReference>
<dbReference type="Gene3D" id="2.120.10.60">
    <property type="entry name" value="Tricorn protease N-terminal domain"/>
    <property type="match status" value="2"/>
</dbReference>
<dbReference type="EC" id="3.4.21.-" evidence="7"/>
<name>S2EBL4_INDAL</name>